<reference evidence="2 3" key="2">
    <citation type="journal article" date="2013" name="PLoS ONE">
        <title>INDIGO - INtegrated Data Warehouse of MIcrobial GenOmes with Examples from the Red Sea Extremophiles.</title>
        <authorList>
            <person name="Alam I."/>
            <person name="Antunes A."/>
            <person name="Kamau A.A."/>
            <person name="Ba Alawi W."/>
            <person name="Kalkatawi M."/>
            <person name="Stingl U."/>
            <person name="Bajic V.B."/>
        </authorList>
    </citation>
    <scope>NUCLEOTIDE SEQUENCE [LARGE SCALE GENOMIC DNA]</scope>
    <source>
        <strain evidence="2 3">E1L3A</strain>
    </source>
</reference>
<accession>U2FRC2</accession>
<dbReference type="InterPro" id="IPR011195">
    <property type="entry name" value="UCP010256"/>
</dbReference>
<protein>
    <submittedName>
        <fullName evidence="2">VWA containing CoxE family protein</fullName>
    </submittedName>
</protein>
<organism evidence="2 3">
    <name type="scientific">Salinisphaera shabanensis E1L3A</name>
    <dbReference type="NCBI Taxonomy" id="1033802"/>
    <lineage>
        <taxon>Bacteria</taxon>
        <taxon>Pseudomonadati</taxon>
        <taxon>Pseudomonadota</taxon>
        <taxon>Gammaproteobacteria</taxon>
        <taxon>Salinisphaerales</taxon>
        <taxon>Salinisphaeraceae</taxon>
        <taxon>Salinisphaera</taxon>
    </lineage>
</organism>
<dbReference type="STRING" id="1033802.SSPSH_002538"/>
<dbReference type="AlphaFoldDB" id="U2FRC2"/>
<evidence type="ECO:0000256" key="1">
    <source>
        <dbReference type="SAM" id="MobiDB-lite"/>
    </source>
</evidence>
<dbReference type="SUPFAM" id="SSF53300">
    <property type="entry name" value="vWA-like"/>
    <property type="match status" value="1"/>
</dbReference>
<proteinExistence type="predicted"/>
<dbReference type="Pfam" id="PF05762">
    <property type="entry name" value="VWA_CoxE"/>
    <property type="match status" value="1"/>
</dbReference>
<dbReference type="eggNOG" id="COG3552">
    <property type="taxonomic scope" value="Bacteria"/>
</dbReference>
<dbReference type="PANTHER" id="PTHR39338:SF5">
    <property type="entry name" value="BLR6139 PROTEIN"/>
    <property type="match status" value="1"/>
</dbReference>
<keyword evidence="3" id="KW-1185">Reference proteome</keyword>
<dbReference type="PANTHER" id="PTHR39338">
    <property type="entry name" value="BLL5662 PROTEIN-RELATED"/>
    <property type="match status" value="1"/>
</dbReference>
<feature type="region of interest" description="Disordered" evidence="1">
    <location>
        <begin position="96"/>
        <end position="146"/>
    </location>
</feature>
<comment type="caution">
    <text evidence="2">The sequence shown here is derived from an EMBL/GenBank/DDBJ whole genome shotgun (WGS) entry which is preliminary data.</text>
</comment>
<dbReference type="OrthoDB" id="9790469at2"/>
<reference evidence="2 3" key="1">
    <citation type="journal article" date="2011" name="J. Bacteriol.">
        <title>Genome sequence of Salinisphaera shabanensis, a gammaproteobacterium from the harsh, variable environment of the brine-seawater interface of the Shaban Deep in the Red Sea.</title>
        <authorList>
            <person name="Antunes A."/>
            <person name="Alam I."/>
            <person name="Bajic V.B."/>
            <person name="Stingl U."/>
        </authorList>
    </citation>
    <scope>NUCLEOTIDE SEQUENCE [LARGE SCALE GENOMIC DNA]</scope>
    <source>
        <strain evidence="2 3">E1L3A</strain>
    </source>
</reference>
<dbReference type="EMBL" id="AFNV02000017">
    <property type="protein sequence ID" value="ERJ18624.1"/>
    <property type="molecule type" value="Genomic_DNA"/>
</dbReference>
<evidence type="ECO:0000313" key="3">
    <source>
        <dbReference type="Proteomes" id="UP000006242"/>
    </source>
</evidence>
<evidence type="ECO:0000313" key="2">
    <source>
        <dbReference type="EMBL" id="ERJ18624.1"/>
    </source>
</evidence>
<dbReference type="InterPro" id="IPR008912">
    <property type="entry name" value="Uncharacterised_CoxE"/>
</dbReference>
<dbReference type="RefSeq" id="WP_006914878.1">
    <property type="nucleotide sequence ID" value="NZ_AFNV02000017.1"/>
</dbReference>
<feature type="compositionally biased region" description="Gly residues" evidence="1">
    <location>
        <begin position="100"/>
        <end position="111"/>
    </location>
</feature>
<dbReference type="Proteomes" id="UP000006242">
    <property type="component" value="Unassembled WGS sequence"/>
</dbReference>
<dbReference type="PIRSF" id="PIRSF010256">
    <property type="entry name" value="CoxE_vWa"/>
    <property type="match status" value="1"/>
</dbReference>
<dbReference type="InterPro" id="IPR036465">
    <property type="entry name" value="vWFA_dom_sf"/>
</dbReference>
<name>U2FRC2_9GAMM</name>
<feature type="compositionally biased region" description="Polar residues" evidence="1">
    <location>
        <begin position="119"/>
        <end position="131"/>
    </location>
</feature>
<sequence length="494" mass="55025">MQRTLTDFVRALRSADVRVSTAETLDAFRAAEMIGWHERGQLKDALAAVLAKSADEAEAFDACFEQFFRFDDFSGVAPNTTVEDTAQDEAELEQQIAPGEGRGGGGGGTGGEAVDEPNTAANDDTQPQTGASIPGPSFGSASSPLGRQLMADDRTALAVAISQAARAHALEDIKVFTQQGLYTRRILDSMGRSALMDEILAREADSAAGDRALGAELRRRYEQLRAHVRDHVERQFVLHADAQGERLRERMLYKARLAAISRRDDALMRRAIERMARQLIAAHSRKRRVKQRGQLDVARTVRRNMRHDGTLIELAWRSKQVERPRVFAICDVSGSVALYARFMLMFLYSLGDVLPKVRAFAFCSDMAEVTDLFKQHDLDEAMARTLAAHGQGSTDYGHALADFERLALDDVDRRSTVLILGDARNNEGEARTDLLRKIYDRAKRVIWLNPEPCVAWDTGDSVMSRYRAHCHQVNECGSLAQLERVVSDLLRHVR</sequence>
<gene>
    <name evidence="2" type="ORF">SSPSH_002538</name>
</gene>